<feature type="signal peptide" evidence="9">
    <location>
        <begin position="1"/>
        <end position="19"/>
    </location>
</feature>
<evidence type="ECO:0000256" key="5">
    <source>
        <dbReference type="ARBA" id="ARBA00022729"/>
    </source>
</evidence>
<dbReference type="GO" id="GO:0005615">
    <property type="term" value="C:extracellular space"/>
    <property type="evidence" value="ECO:0007669"/>
    <property type="project" value="UniProtKB-KW"/>
</dbReference>
<dbReference type="InterPro" id="IPR009079">
    <property type="entry name" value="4_helix_cytokine-like_core"/>
</dbReference>
<keyword evidence="5 9" id="KW-0732">Signal</keyword>
<dbReference type="EMBL" id="QBIY01011869">
    <property type="protein sequence ID" value="RXN28367.1"/>
    <property type="molecule type" value="Genomic_DNA"/>
</dbReference>
<dbReference type="AlphaFoldDB" id="A0A498NEE3"/>
<dbReference type="PANTHER" id="PTHR14356">
    <property type="entry name" value="INTERLEUKIN-15-RELATED"/>
    <property type="match status" value="1"/>
</dbReference>
<comment type="function">
    <text evidence="8">Cytokine with immunoregulatory activity. May promote the transition between innate and adaptive immunity. Induces the production of IgG(1) and IgG(3) in B-cells. Implicated in the generation and maintenance of T follicular helper (Tfh) cells and the formation of germinal-centers. Together with IL6, control the early generation of Tfh cells and are critical for an effective antibody response to acute viral infection. May play a role in proliferation and maturation of natural killer (NK) cells in synergy with IL15. May regulate proliferation of mature B- and T-cells in response to activating stimuli. In synergy with IL15 and IL18 stimulates interferon gamma production in T-cells and NK cells. During T-cell mediated immune response may inhibit dendritic cells (DC) activation and maturation.</text>
</comment>
<comment type="similarity">
    <text evidence="2">Belongs to the IL-15/IL-21 family.</text>
</comment>
<evidence type="ECO:0000256" key="3">
    <source>
        <dbReference type="ARBA" id="ARBA00022514"/>
    </source>
</evidence>
<dbReference type="GO" id="GO:0005126">
    <property type="term" value="F:cytokine receptor binding"/>
    <property type="evidence" value="ECO:0007669"/>
    <property type="project" value="InterPro"/>
</dbReference>
<keyword evidence="6" id="KW-1015">Disulfide bond</keyword>
<evidence type="ECO:0000256" key="1">
    <source>
        <dbReference type="ARBA" id="ARBA00004613"/>
    </source>
</evidence>
<dbReference type="STRING" id="84645.A0A498NEE3"/>
<sequence length="233" mass="26438">MKASVCFVFAVVCWLAVQAEESQKMLMLGKVIHELDKIKQGMVKTTTLNSPTINDLQDCCVASALECFRSQVNHLSVTDSKLKRTQKFIFNELRKKLIVNAVSTCKSEEKQKAQCKSCDAYKKVDDGIFVENFQTLLEKSDDIRLYSPVKPKKECLSSAVNCTIKELDVFKNETECKVLQEAIDNLVYAMNETKWNISEISHPDCACERNPETDVKTFADNIEALVQQLNSKY</sequence>
<comment type="caution">
    <text evidence="10">The sequence shown here is derived from an EMBL/GenBank/DDBJ whole genome shotgun (WGS) entry which is preliminary data.</text>
</comment>
<evidence type="ECO:0000256" key="4">
    <source>
        <dbReference type="ARBA" id="ARBA00022525"/>
    </source>
</evidence>
<protein>
    <recommendedName>
        <fullName evidence="7">Interleukin-21</fullName>
    </recommendedName>
</protein>
<evidence type="ECO:0000313" key="10">
    <source>
        <dbReference type="EMBL" id="RXN28367.1"/>
    </source>
</evidence>
<evidence type="ECO:0000256" key="7">
    <source>
        <dbReference type="ARBA" id="ARBA00039957"/>
    </source>
</evidence>
<evidence type="ECO:0000256" key="9">
    <source>
        <dbReference type="SAM" id="SignalP"/>
    </source>
</evidence>
<comment type="subcellular location">
    <subcellularLocation>
        <location evidence="1">Secreted</location>
    </subcellularLocation>
</comment>
<keyword evidence="4" id="KW-0964">Secreted</keyword>
<reference evidence="10 11" key="1">
    <citation type="submission" date="2018-03" db="EMBL/GenBank/DDBJ databases">
        <title>Draft genome sequence of Rohu Carp (Labeo rohita).</title>
        <authorList>
            <person name="Das P."/>
            <person name="Kushwaha B."/>
            <person name="Joshi C.G."/>
            <person name="Kumar D."/>
            <person name="Nagpure N.S."/>
            <person name="Sahoo L."/>
            <person name="Das S.P."/>
            <person name="Bit A."/>
            <person name="Patnaik S."/>
            <person name="Meher P.K."/>
            <person name="Jayasankar P."/>
            <person name="Koringa P.G."/>
            <person name="Patel N.V."/>
            <person name="Hinsu A.T."/>
            <person name="Kumar R."/>
            <person name="Pandey M."/>
            <person name="Agarwal S."/>
            <person name="Srivastava S."/>
            <person name="Singh M."/>
            <person name="Iquebal M.A."/>
            <person name="Jaiswal S."/>
            <person name="Angadi U.B."/>
            <person name="Kumar N."/>
            <person name="Raza M."/>
            <person name="Shah T.M."/>
            <person name="Rai A."/>
            <person name="Jena J.K."/>
        </authorList>
    </citation>
    <scope>NUCLEOTIDE SEQUENCE [LARGE SCALE GENOMIC DNA]</scope>
    <source>
        <strain evidence="10">DASCIFA01</strain>
        <tissue evidence="10">Testis</tissue>
    </source>
</reference>
<accession>A0A498NEE3</accession>
<name>A0A498NEE3_LABRO</name>
<gene>
    <name evidence="10" type="ORF">ROHU_019310</name>
</gene>
<dbReference type="SUPFAM" id="SSF47266">
    <property type="entry name" value="4-helical cytokines"/>
    <property type="match status" value="2"/>
</dbReference>
<dbReference type="PANTHER" id="PTHR14356:SF2">
    <property type="entry name" value="INTERLEUKIN-21"/>
    <property type="match status" value="1"/>
</dbReference>
<dbReference type="GO" id="GO:0006955">
    <property type="term" value="P:immune response"/>
    <property type="evidence" value="ECO:0007669"/>
    <property type="project" value="InterPro"/>
</dbReference>
<dbReference type="Gene3D" id="1.20.1250.70">
    <property type="entry name" value="Interleukin-15/Interleukin-21"/>
    <property type="match status" value="2"/>
</dbReference>
<evidence type="ECO:0000256" key="2">
    <source>
        <dbReference type="ARBA" id="ARBA00006050"/>
    </source>
</evidence>
<dbReference type="InterPro" id="IPR003443">
    <property type="entry name" value="IL-15/IL-21_fam"/>
</dbReference>
<keyword evidence="3" id="KW-0202">Cytokine</keyword>
<proteinExistence type="inferred from homology"/>
<dbReference type="Proteomes" id="UP000290572">
    <property type="component" value="Unassembled WGS sequence"/>
</dbReference>
<evidence type="ECO:0000313" key="11">
    <source>
        <dbReference type="Proteomes" id="UP000290572"/>
    </source>
</evidence>
<keyword evidence="11" id="KW-1185">Reference proteome</keyword>
<organism evidence="10 11">
    <name type="scientific">Labeo rohita</name>
    <name type="common">Indian major carp</name>
    <name type="synonym">Cyprinus rohita</name>
    <dbReference type="NCBI Taxonomy" id="84645"/>
    <lineage>
        <taxon>Eukaryota</taxon>
        <taxon>Metazoa</taxon>
        <taxon>Chordata</taxon>
        <taxon>Craniata</taxon>
        <taxon>Vertebrata</taxon>
        <taxon>Euteleostomi</taxon>
        <taxon>Actinopterygii</taxon>
        <taxon>Neopterygii</taxon>
        <taxon>Teleostei</taxon>
        <taxon>Ostariophysi</taxon>
        <taxon>Cypriniformes</taxon>
        <taxon>Cyprinidae</taxon>
        <taxon>Labeoninae</taxon>
        <taxon>Labeonini</taxon>
        <taxon>Labeo</taxon>
    </lineage>
</organism>
<evidence type="ECO:0000256" key="8">
    <source>
        <dbReference type="ARBA" id="ARBA00045924"/>
    </source>
</evidence>
<dbReference type="GO" id="GO:0005125">
    <property type="term" value="F:cytokine activity"/>
    <property type="evidence" value="ECO:0007669"/>
    <property type="project" value="UniProtKB-KW"/>
</dbReference>
<evidence type="ECO:0000256" key="6">
    <source>
        <dbReference type="ARBA" id="ARBA00023157"/>
    </source>
</evidence>
<feature type="chain" id="PRO_5019741365" description="Interleukin-21" evidence="9">
    <location>
        <begin position="20"/>
        <end position="233"/>
    </location>
</feature>